<evidence type="ECO:0000313" key="3">
    <source>
        <dbReference type="Proteomes" id="UP001302321"/>
    </source>
</evidence>
<proteinExistence type="predicted"/>
<organism evidence="2 3">
    <name type="scientific">Triangularia setosa</name>
    <dbReference type="NCBI Taxonomy" id="2587417"/>
    <lineage>
        <taxon>Eukaryota</taxon>
        <taxon>Fungi</taxon>
        <taxon>Dikarya</taxon>
        <taxon>Ascomycota</taxon>
        <taxon>Pezizomycotina</taxon>
        <taxon>Sordariomycetes</taxon>
        <taxon>Sordariomycetidae</taxon>
        <taxon>Sordariales</taxon>
        <taxon>Podosporaceae</taxon>
        <taxon>Triangularia</taxon>
    </lineage>
</organism>
<gene>
    <name evidence="2" type="ORF">QBC36DRAFT_23846</name>
</gene>
<keyword evidence="3" id="KW-1185">Reference proteome</keyword>
<dbReference type="Proteomes" id="UP001302321">
    <property type="component" value="Unassembled WGS sequence"/>
</dbReference>
<comment type="caution">
    <text evidence="2">The sequence shown here is derived from an EMBL/GenBank/DDBJ whole genome shotgun (WGS) entry which is preliminary data.</text>
</comment>
<feature type="compositionally biased region" description="Polar residues" evidence="1">
    <location>
        <begin position="17"/>
        <end position="31"/>
    </location>
</feature>
<evidence type="ECO:0000256" key="1">
    <source>
        <dbReference type="SAM" id="MobiDB-lite"/>
    </source>
</evidence>
<feature type="region of interest" description="Disordered" evidence="1">
    <location>
        <begin position="1"/>
        <end position="48"/>
    </location>
</feature>
<name>A0AAN7A4W5_9PEZI</name>
<protein>
    <submittedName>
        <fullName evidence="2">Uncharacterized protein</fullName>
    </submittedName>
</protein>
<dbReference type="AlphaFoldDB" id="A0AAN7A4W5"/>
<accession>A0AAN7A4W5</accession>
<reference evidence="2" key="2">
    <citation type="submission" date="2023-05" db="EMBL/GenBank/DDBJ databases">
        <authorList>
            <consortium name="Lawrence Berkeley National Laboratory"/>
            <person name="Steindorff A."/>
            <person name="Hensen N."/>
            <person name="Bonometti L."/>
            <person name="Westerberg I."/>
            <person name="Brannstrom I.O."/>
            <person name="Guillou S."/>
            <person name="Cros-Aarteil S."/>
            <person name="Calhoun S."/>
            <person name="Haridas S."/>
            <person name="Kuo A."/>
            <person name="Mondo S."/>
            <person name="Pangilinan J."/>
            <person name="Riley R."/>
            <person name="Labutti K."/>
            <person name="Andreopoulos B."/>
            <person name="Lipzen A."/>
            <person name="Chen C."/>
            <person name="Yanf M."/>
            <person name="Daum C."/>
            <person name="Ng V."/>
            <person name="Clum A."/>
            <person name="Ohm R."/>
            <person name="Martin F."/>
            <person name="Silar P."/>
            <person name="Natvig D."/>
            <person name="Lalanne C."/>
            <person name="Gautier V."/>
            <person name="Ament-Velasquez S.L."/>
            <person name="Kruys A."/>
            <person name="Hutchinson M.I."/>
            <person name="Powell A.J."/>
            <person name="Barry K."/>
            <person name="Miller A.N."/>
            <person name="Grigoriev I.V."/>
            <person name="Debuchy R."/>
            <person name="Gladieux P."/>
            <person name="Thoren M.H."/>
            <person name="Johannesson H."/>
        </authorList>
    </citation>
    <scope>NUCLEOTIDE SEQUENCE</scope>
    <source>
        <strain evidence="2">CBS 892.96</strain>
    </source>
</reference>
<sequence>MERLGHMSRVPGLAAIQSRSSGTLHRSTGTPQAIKRSQKPGRINESRRWSKRGHAIIASCCQHAPRCDHMSFRYPHYCTTMQLQDSQPLFSFVVLALPGHRPRPTAFRLWGLLRKRLRQKQLRPNPAEGYLQETIACSWRRLVEALAPRSGFRFPYLWFQVEMAGLYTGAVIWFEISRPKRFRPTWQRALATMEKATPATKEDRDLGWVYTPQLSEC</sequence>
<evidence type="ECO:0000313" key="2">
    <source>
        <dbReference type="EMBL" id="KAK4175506.1"/>
    </source>
</evidence>
<dbReference type="EMBL" id="MU866232">
    <property type="protein sequence ID" value="KAK4175506.1"/>
    <property type="molecule type" value="Genomic_DNA"/>
</dbReference>
<reference evidence="2" key="1">
    <citation type="journal article" date="2023" name="Mol. Phylogenet. Evol.">
        <title>Genome-scale phylogeny and comparative genomics of the fungal order Sordariales.</title>
        <authorList>
            <person name="Hensen N."/>
            <person name="Bonometti L."/>
            <person name="Westerberg I."/>
            <person name="Brannstrom I.O."/>
            <person name="Guillou S."/>
            <person name="Cros-Aarteil S."/>
            <person name="Calhoun S."/>
            <person name="Haridas S."/>
            <person name="Kuo A."/>
            <person name="Mondo S."/>
            <person name="Pangilinan J."/>
            <person name="Riley R."/>
            <person name="LaButti K."/>
            <person name="Andreopoulos B."/>
            <person name="Lipzen A."/>
            <person name="Chen C."/>
            <person name="Yan M."/>
            <person name="Daum C."/>
            <person name="Ng V."/>
            <person name="Clum A."/>
            <person name="Steindorff A."/>
            <person name="Ohm R.A."/>
            <person name="Martin F."/>
            <person name="Silar P."/>
            <person name="Natvig D.O."/>
            <person name="Lalanne C."/>
            <person name="Gautier V."/>
            <person name="Ament-Velasquez S.L."/>
            <person name="Kruys A."/>
            <person name="Hutchinson M.I."/>
            <person name="Powell A.J."/>
            <person name="Barry K."/>
            <person name="Miller A.N."/>
            <person name="Grigoriev I.V."/>
            <person name="Debuchy R."/>
            <person name="Gladieux P."/>
            <person name="Hiltunen Thoren M."/>
            <person name="Johannesson H."/>
        </authorList>
    </citation>
    <scope>NUCLEOTIDE SEQUENCE</scope>
    <source>
        <strain evidence="2">CBS 892.96</strain>
    </source>
</reference>